<dbReference type="AlphaFoldDB" id="K8EQQ9"/>
<dbReference type="PANTHER" id="PTHR33835">
    <property type="entry name" value="YALI0C07656P"/>
    <property type="match status" value="1"/>
</dbReference>
<evidence type="ECO:0000313" key="2">
    <source>
        <dbReference type="Proteomes" id="UP000198341"/>
    </source>
</evidence>
<dbReference type="GeneID" id="19011259"/>
<dbReference type="Proteomes" id="UP000198341">
    <property type="component" value="Chromosome 16"/>
</dbReference>
<evidence type="ECO:0008006" key="3">
    <source>
        <dbReference type="Google" id="ProtNLM"/>
    </source>
</evidence>
<protein>
    <recommendedName>
        <fullName evidence="3">Metallo-beta-lactamase domain-containing protein</fullName>
    </recommendedName>
</protein>
<proteinExistence type="predicted"/>
<dbReference type="EMBL" id="FO082263">
    <property type="protein sequence ID" value="CCO20279.1"/>
    <property type="molecule type" value="Genomic_DNA"/>
</dbReference>
<organism evidence="1 2">
    <name type="scientific">Bathycoccus prasinos</name>
    <dbReference type="NCBI Taxonomy" id="41875"/>
    <lineage>
        <taxon>Eukaryota</taxon>
        <taxon>Viridiplantae</taxon>
        <taxon>Chlorophyta</taxon>
        <taxon>Mamiellophyceae</taxon>
        <taxon>Mamiellales</taxon>
        <taxon>Bathycoccaceae</taxon>
        <taxon>Bathycoccus</taxon>
    </lineage>
</organism>
<dbReference type="KEGG" id="bpg:Bathy16g01520"/>
<dbReference type="Pfam" id="PF14234">
    <property type="entry name" value="DUF4336"/>
    <property type="match status" value="1"/>
</dbReference>
<reference evidence="1 2" key="1">
    <citation type="submission" date="2011-10" db="EMBL/GenBank/DDBJ databases">
        <authorList>
            <person name="Genoscope - CEA"/>
        </authorList>
    </citation>
    <scope>NUCLEOTIDE SEQUENCE [LARGE SCALE GENOMIC DNA]</scope>
    <source>
        <strain evidence="1 2">RCC 1105</strain>
    </source>
</reference>
<evidence type="ECO:0000313" key="1">
    <source>
        <dbReference type="EMBL" id="CCO20279.1"/>
    </source>
</evidence>
<dbReference type="PANTHER" id="PTHR33835:SF1">
    <property type="entry name" value="METALLO-BETA-LACTAMASE DOMAIN-CONTAINING PROTEIN"/>
    <property type="match status" value="1"/>
</dbReference>
<keyword evidence="2" id="KW-1185">Reference proteome</keyword>
<sequence>MRASTSPKRISIVVATPRTTQTLKRKTRRFFLLSSSSSSLEEKREDENKNAFKTCWSNHPQTEDGENIIVKEVVKNKLYVCERQFLWNTIDVGGRMAVVKLQNGELWVHSPIDLDEETKKEIEKLGEVKHIVSPNYEHLKYAKMWKRAYPNATLWGCPGLKEKKRGEIPYDKDLGDVKEEWKDEWLNEFEMVHWDCESLFSKPFFNEVSFAHKESKCLMVTDVYWNYPDGEGMDEKLYTFKEKGWKFLMDVIYLPIYKNVLCFGEEKKKKLRARVEDVERLDFDTIVPCHGTIVKDGDVKNTLRKHLL</sequence>
<name>K8EQQ9_9CHLO</name>
<dbReference type="InterPro" id="IPR025638">
    <property type="entry name" value="DUF4336"/>
</dbReference>
<dbReference type="SUPFAM" id="SSF56281">
    <property type="entry name" value="Metallo-hydrolase/oxidoreductase"/>
    <property type="match status" value="1"/>
</dbReference>
<dbReference type="RefSeq" id="XP_007508662.1">
    <property type="nucleotide sequence ID" value="XM_007508600.1"/>
</dbReference>
<dbReference type="InterPro" id="IPR036866">
    <property type="entry name" value="RibonucZ/Hydroxyglut_hydro"/>
</dbReference>
<dbReference type="OrthoDB" id="421671at2759"/>
<dbReference type="eggNOG" id="ENOG502S1EZ">
    <property type="taxonomic scope" value="Eukaryota"/>
</dbReference>
<gene>
    <name evidence="1" type="ordered locus">Bathy16g01520</name>
</gene>
<accession>K8EQQ9</accession>